<dbReference type="InterPro" id="IPR017930">
    <property type="entry name" value="Myb_dom"/>
</dbReference>
<dbReference type="FunFam" id="1.10.10.60:FF:000002">
    <property type="entry name" value="Myb family transcription factor"/>
    <property type="match status" value="1"/>
</dbReference>
<feature type="compositionally biased region" description="Low complexity" evidence="6">
    <location>
        <begin position="329"/>
        <end position="347"/>
    </location>
</feature>
<dbReference type="PANTHER" id="PTHR31003">
    <property type="entry name" value="MYB FAMILY TRANSCRIPTION FACTOR"/>
    <property type="match status" value="1"/>
</dbReference>
<evidence type="ECO:0000256" key="3">
    <source>
        <dbReference type="ARBA" id="ARBA00023125"/>
    </source>
</evidence>
<feature type="region of interest" description="Disordered" evidence="6">
    <location>
        <begin position="142"/>
        <end position="185"/>
    </location>
</feature>
<gene>
    <name evidence="8" type="ORF">A4U43_C01F30800</name>
</gene>
<dbReference type="GO" id="GO:0003700">
    <property type="term" value="F:DNA-binding transcription factor activity"/>
    <property type="evidence" value="ECO:0007669"/>
    <property type="project" value="InterPro"/>
</dbReference>
<dbReference type="NCBIfam" id="TIGR01557">
    <property type="entry name" value="myb_SHAQKYF"/>
    <property type="match status" value="1"/>
</dbReference>
<dbReference type="Gene3D" id="1.10.10.60">
    <property type="entry name" value="Homeodomain-like"/>
    <property type="match status" value="1"/>
</dbReference>
<dbReference type="Pfam" id="PF26575">
    <property type="entry name" value="HHO5_N"/>
    <property type="match status" value="1"/>
</dbReference>
<dbReference type="InterPro" id="IPR009057">
    <property type="entry name" value="Homeodomain-like_sf"/>
</dbReference>
<keyword evidence="4" id="KW-0804">Transcription</keyword>
<feature type="compositionally biased region" description="Low complexity" evidence="6">
    <location>
        <begin position="142"/>
        <end position="151"/>
    </location>
</feature>
<dbReference type="InterPro" id="IPR001005">
    <property type="entry name" value="SANT/Myb"/>
</dbReference>
<feature type="region of interest" description="Disordered" evidence="6">
    <location>
        <begin position="60"/>
        <end position="89"/>
    </location>
</feature>
<dbReference type="Gramene" id="ONK81583">
    <property type="protein sequence ID" value="ONK81583"/>
    <property type="gene ID" value="A4U43_C01F30800"/>
</dbReference>
<dbReference type="AlphaFoldDB" id="A0A5P1FV78"/>
<keyword evidence="9" id="KW-1185">Reference proteome</keyword>
<dbReference type="OrthoDB" id="1908613at2759"/>
<protein>
    <recommendedName>
        <fullName evidence="7">HTH myb-type domain-containing protein</fullName>
    </recommendedName>
</protein>
<evidence type="ECO:0000256" key="1">
    <source>
        <dbReference type="ARBA" id="ARBA00004123"/>
    </source>
</evidence>
<comment type="subcellular location">
    <subcellularLocation>
        <location evidence="1">Nucleus</location>
    </subcellularLocation>
</comment>
<feature type="domain" description="HTH myb-type" evidence="7">
    <location>
        <begin position="179"/>
        <end position="239"/>
    </location>
</feature>
<dbReference type="EMBL" id="CM007381">
    <property type="protein sequence ID" value="ONK81583.1"/>
    <property type="molecule type" value="Genomic_DNA"/>
</dbReference>
<dbReference type="SUPFAM" id="SSF46689">
    <property type="entry name" value="Homeodomain-like"/>
    <property type="match status" value="1"/>
</dbReference>
<evidence type="ECO:0000256" key="4">
    <source>
        <dbReference type="ARBA" id="ARBA00023163"/>
    </source>
</evidence>
<feature type="compositionally biased region" description="Gly residues" evidence="6">
    <location>
        <begin position="152"/>
        <end position="165"/>
    </location>
</feature>
<dbReference type="GO" id="GO:0003677">
    <property type="term" value="F:DNA binding"/>
    <property type="evidence" value="ECO:0007669"/>
    <property type="project" value="UniProtKB-KW"/>
</dbReference>
<evidence type="ECO:0000259" key="7">
    <source>
        <dbReference type="PROSITE" id="PS51294"/>
    </source>
</evidence>
<keyword evidence="2" id="KW-0805">Transcription regulation</keyword>
<dbReference type="InterPro" id="IPR058673">
    <property type="entry name" value="HHO5-like_N"/>
</dbReference>
<feature type="compositionally biased region" description="Basic and acidic residues" evidence="6">
    <location>
        <begin position="166"/>
        <end position="179"/>
    </location>
</feature>
<dbReference type="InterPro" id="IPR044787">
    <property type="entry name" value="HHO5-like"/>
</dbReference>
<dbReference type="Pfam" id="PF00249">
    <property type="entry name" value="Myb_DNA-binding"/>
    <property type="match status" value="1"/>
</dbReference>
<accession>A0A5P1FV78</accession>
<keyword evidence="3" id="KW-0238">DNA-binding</keyword>
<reference evidence="9" key="1">
    <citation type="journal article" date="2017" name="Nat. Commun.">
        <title>The asparagus genome sheds light on the origin and evolution of a young Y chromosome.</title>
        <authorList>
            <person name="Harkess A."/>
            <person name="Zhou J."/>
            <person name="Xu C."/>
            <person name="Bowers J.E."/>
            <person name="Van der Hulst R."/>
            <person name="Ayyampalayam S."/>
            <person name="Mercati F."/>
            <person name="Riccardi P."/>
            <person name="McKain M.R."/>
            <person name="Kakrana A."/>
            <person name="Tang H."/>
            <person name="Ray J."/>
            <person name="Groenendijk J."/>
            <person name="Arikit S."/>
            <person name="Mathioni S.M."/>
            <person name="Nakano M."/>
            <person name="Shan H."/>
            <person name="Telgmann-Rauber A."/>
            <person name="Kanno A."/>
            <person name="Yue Z."/>
            <person name="Chen H."/>
            <person name="Li W."/>
            <person name="Chen Y."/>
            <person name="Xu X."/>
            <person name="Zhang Y."/>
            <person name="Luo S."/>
            <person name="Chen H."/>
            <person name="Gao J."/>
            <person name="Mao Z."/>
            <person name="Pires J.C."/>
            <person name="Luo M."/>
            <person name="Kudrna D."/>
            <person name="Wing R.A."/>
            <person name="Meyers B.C."/>
            <person name="Yi K."/>
            <person name="Kong H."/>
            <person name="Lavrijsen P."/>
            <person name="Sunseri F."/>
            <person name="Falavigna A."/>
            <person name="Ye Y."/>
            <person name="Leebens-Mack J.H."/>
            <person name="Chen G."/>
        </authorList>
    </citation>
    <scope>NUCLEOTIDE SEQUENCE [LARGE SCALE GENOMIC DNA]</scope>
    <source>
        <strain evidence="9">cv. DH0086</strain>
    </source>
</reference>
<keyword evidence="5" id="KW-0539">Nucleus</keyword>
<feature type="region of interest" description="Disordered" evidence="6">
    <location>
        <begin position="289"/>
        <end position="353"/>
    </location>
</feature>
<evidence type="ECO:0000256" key="6">
    <source>
        <dbReference type="SAM" id="MobiDB-lite"/>
    </source>
</evidence>
<proteinExistence type="predicted"/>
<evidence type="ECO:0000256" key="2">
    <source>
        <dbReference type="ARBA" id="ARBA00023015"/>
    </source>
</evidence>
<dbReference type="PANTHER" id="PTHR31003:SF16">
    <property type="entry name" value="TRANSCRIPTION FACTOR HHO2"/>
    <property type="match status" value="1"/>
</dbReference>
<dbReference type="PROSITE" id="PS51294">
    <property type="entry name" value="HTH_MYB"/>
    <property type="match status" value="1"/>
</dbReference>
<evidence type="ECO:0000256" key="5">
    <source>
        <dbReference type="ARBA" id="ARBA00023242"/>
    </source>
</evidence>
<dbReference type="Proteomes" id="UP000243459">
    <property type="component" value="Chromosome 1"/>
</dbReference>
<evidence type="ECO:0000313" key="8">
    <source>
        <dbReference type="EMBL" id="ONK81583.1"/>
    </source>
</evidence>
<dbReference type="InterPro" id="IPR006447">
    <property type="entry name" value="Myb_dom_plants"/>
</dbReference>
<organism evidence="8 9">
    <name type="scientific">Asparagus officinalis</name>
    <name type="common">Garden asparagus</name>
    <dbReference type="NCBI Taxonomy" id="4686"/>
    <lineage>
        <taxon>Eukaryota</taxon>
        <taxon>Viridiplantae</taxon>
        <taxon>Streptophyta</taxon>
        <taxon>Embryophyta</taxon>
        <taxon>Tracheophyta</taxon>
        <taxon>Spermatophyta</taxon>
        <taxon>Magnoliopsida</taxon>
        <taxon>Liliopsida</taxon>
        <taxon>Asparagales</taxon>
        <taxon>Asparagaceae</taxon>
        <taxon>Asparagoideae</taxon>
        <taxon>Asparagus</taxon>
    </lineage>
</organism>
<sequence>MDYLKALEEERKKILVFERELPLSLQLVTQAIENCKKKNDEVVGRGEEIASEGPILEEFIPLRPSCSSSDEENNHKNSGNSGGSDKKPDWMRSVQLWNQQPEPKGDVVMRPIAVNAKRIGGAFHPFEKEKVVVKTPVVAAAPASSTTENTSGGNGGSGGSGGSGSGEEREREKEKEGTSQRKARRCWSPELHRRFLNALQQLGGSHVATPKQIRELMKIDGLTNDEVKSHLQKYRLHTRRPTASAVQNSTNSSPQQPQIVLVGGIWMPPPQYNATQNAPLNTVFAPVASHPSQQPMHQSKQKNNRSPTSPLNSKERCEGDDNSEDAEQTNSDSSATSSSSRTTTASAPLVRVC</sequence>
<dbReference type="GO" id="GO:0005634">
    <property type="term" value="C:nucleus"/>
    <property type="evidence" value="ECO:0007669"/>
    <property type="project" value="UniProtKB-SubCell"/>
</dbReference>
<dbReference type="OMA" id="GQTQRKQ"/>
<name>A0A5P1FV78_ASPOF</name>
<evidence type="ECO:0000313" key="9">
    <source>
        <dbReference type="Proteomes" id="UP000243459"/>
    </source>
</evidence>